<keyword evidence="11" id="KW-1185">Reference proteome</keyword>
<comment type="subcellular location">
    <subcellularLocation>
        <location evidence="7">Cytoplasm</location>
    </subcellularLocation>
</comment>
<evidence type="ECO:0000256" key="1">
    <source>
        <dbReference type="ARBA" id="ARBA00003822"/>
    </source>
</evidence>
<evidence type="ECO:0000256" key="3">
    <source>
        <dbReference type="ARBA" id="ARBA00007805"/>
    </source>
</evidence>
<dbReference type="NCBIfam" id="NF001986">
    <property type="entry name" value="PRK00779.1"/>
    <property type="match status" value="1"/>
</dbReference>
<dbReference type="EMBL" id="JAHQCS010000161">
    <property type="protein sequence ID" value="MBU9714032.1"/>
    <property type="molecule type" value="Genomic_DNA"/>
</dbReference>
<keyword evidence="7 10" id="KW-0808">Transferase</keyword>
<dbReference type="InterPro" id="IPR006132">
    <property type="entry name" value="Asp/Orn_carbamoyltranf_P-bd"/>
</dbReference>
<dbReference type="InterPro" id="IPR006131">
    <property type="entry name" value="Asp_carbamoyltransf_Asp/Orn-bd"/>
</dbReference>
<reference evidence="10 11" key="1">
    <citation type="submission" date="2021-06" db="EMBL/GenBank/DDBJ databases">
        <title>Bacillus sp. RD4P76, an endophyte from a halophyte.</title>
        <authorList>
            <person name="Sun J.-Q."/>
        </authorList>
    </citation>
    <scope>NUCLEOTIDE SEQUENCE [LARGE SCALE GENOMIC DNA]</scope>
    <source>
        <strain evidence="10 11">CGMCC 1.15917</strain>
    </source>
</reference>
<feature type="binding site" evidence="7">
    <location>
        <begin position="151"/>
        <end position="154"/>
    </location>
    <ligand>
        <name>carbamoyl phosphate</name>
        <dbReference type="ChEBI" id="CHEBI:58228"/>
    </ligand>
</feature>
<organism evidence="10 11">
    <name type="scientific">Evansella tamaricis</name>
    <dbReference type="NCBI Taxonomy" id="2069301"/>
    <lineage>
        <taxon>Bacteria</taxon>
        <taxon>Bacillati</taxon>
        <taxon>Bacillota</taxon>
        <taxon>Bacilli</taxon>
        <taxon>Bacillales</taxon>
        <taxon>Bacillaceae</taxon>
        <taxon>Evansella</taxon>
    </lineage>
</organism>
<accession>A0ABS6JK22</accession>
<dbReference type="PANTHER" id="PTHR45753:SF3">
    <property type="entry name" value="ORNITHINE TRANSCARBAMYLASE, MITOCHONDRIAL"/>
    <property type="match status" value="1"/>
</dbReference>
<dbReference type="NCBIfam" id="TIGR00658">
    <property type="entry name" value="orni_carb_tr"/>
    <property type="match status" value="1"/>
</dbReference>
<comment type="catalytic activity">
    <reaction evidence="6 7">
        <text>carbamoyl phosphate + L-ornithine = L-citrulline + phosphate + H(+)</text>
        <dbReference type="Rhea" id="RHEA:19513"/>
        <dbReference type="ChEBI" id="CHEBI:15378"/>
        <dbReference type="ChEBI" id="CHEBI:43474"/>
        <dbReference type="ChEBI" id="CHEBI:46911"/>
        <dbReference type="ChEBI" id="CHEBI:57743"/>
        <dbReference type="ChEBI" id="CHEBI:58228"/>
        <dbReference type="EC" id="2.1.3.3"/>
    </reaction>
</comment>
<name>A0ABS6JK22_9BACI</name>
<proteinExistence type="inferred from homology"/>
<dbReference type="InterPro" id="IPR024904">
    <property type="entry name" value="OTCase_ArgI"/>
</dbReference>
<comment type="similarity">
    <text evidence="3 7">Belongs to the aspartate/ornithine carbamoyltransferase superfamily. OTCase family.</text>
</comment>
<dbReference type="PANTHER" id="PTHR45753">
    <property type="entry name" value="ORNITHINE CARBAMOYLTRANSFERASE, MITOCHONDRIAL"/>
    <property type="match status" value="1"/>
</dbReference>
<dbReference type="EC" id="2.1.3.3" evidence="4 7"/>
<dbReference type="InterPro" id="IPR006130">
    <property type="entry name" value="Asp/Orn_carbamoylTrfase"/>
</dbReference>
<feature type="binding site" evidence="7">
    <location>
        <begin position="73"/>
        <end position="76"/>
    </location>
    <ligand>
        <name>carbamoyl phosphate</name>
        <dbReference type="ChEBI" id="CHEBI:58228"/>
    </ligand>
</feature>
<dbReference type="PROSITE" id="PS00097">
    <property type="entry name" value="CARBAMOYLTRANSFERASE"/>
    <property type="match status" value="1"/>
</dbReference>
<evidence type="ECO:0000256" key="2">
    <source>
        <dbReference type="ARBA" id="ARBA00004975"/>
    </source>
</evidence>
<dbReference type="RefSeq" id="WP_217068323.1">
    <property type="nucleotide sequence ID" value="NZ_JAHQCS010000161.1"/>
</dbReference>
<evidence type="ECO:0000256" key="6">
    <source>
        <dbReference type="ARBA" id="ARBA00048772"/>
    </source>
</evidence>
<gene>
    <name evidence="10" type="primary">argF</name>
    <name evidence="10" type="ORF">KS419_20055</name>
</gene>
<evidence type="ECO:0000313" key="10">
    <source>
        <dbReference type="EMBL" id="MBU9714032.1"/>
    </source>
</evidence>
<feature type="domain" description="Aspartate/ornithine carbamoyltransferase carbamoyl-P binding" evidence="9">
    <location>
        <begin position="24"/>
        <end position="164"/>
    </location>
</feature>
<comment type="function">
    <text evidence="1">Reversibly catalyzes the transfer of the carbamoyl group from carbamoyl phosphate (CP) to the N(epsilon) atom of ornithine (ORN) to produce L-citrulline.</text>
</comment>
<feature type="binding site" evidence="7">
    <location>
        <begin position="251"/>
        <end position="252"/>
    </location>
    <ligand>
        <name>L-ornithine</name>
        <dbReference type="ChEBI" id="CHEBI:46911"/>
    </ligand>
</feature>
<dbReference type="InterPro" id="IPR002292">
    <property type="entry name" value="Orn/put_carbamltrans"/>
</dbReference>
<evidence type="ECO:0000313" key="11">
    <source>
        <dbReference type="Proteomes" id="UP000784880"/>
    </source>
</evidence>
<keyword evidence="7" id="KW-0963">Cytoplasm</keyword>
<feature type="binding site" evidence="7">
    <location>
        <begin position="287"/>
        <end position="288"/>
    </location>
    <ligand>
        <name>carbamoyl phosphate</name>
        <dbReference type="ChEBI" id="CHEBI:58228"/>
    </ligand>
</feature>
<dbReference type="Pfam" id="PF00185">
    <property type="entry name" value="OTCace"/>
    <property type="match status" value="1"/>
</dbReference>
<evidence type="ECO:0000259" key="8">
    <source>
        <dbReference type="Pfam" id="PF00185"/>
    </source>
</evidence>
<evidence type="ECO:0000256" key="5">
    <source>
        <dbReference type="ARBA" id="ARBA00016634"/>
    </source>
</evidence>
<dbReference type="GO" id="GO:0004585">
    <property type="term" value="F:ornithine carbamoyltransferase activity"/>
    <property type="evidence" value="ECO:0007669"/>
    <property type="project" value="UniProtKB-EC"/>
</dbReference>
<dbReference type="Proteomes" id="UP000784880">
    <property type="component" value="Unassembled WGS sequence"/>
</dbReference>
<evidence type="ECO:0000256" key="7">
    <source>
        <dbReference type="HAMAP-Rule" id="MF_01109"/>
    </source>
</evidence>
<sequence>MSVVKKLSDYSGAGQAVKEKLKGKDFLTLGDFSGAEIQYLLKEALELKEKQKKGIPHPYLKGKTLGMVFEKSSTRTRVSFEVGMLQLGGHAIFLSSKDIQLGRGETVSDTAKVLARYVDGLMVRTFAHDAIIEFAEASSVPVINGLTDLHHPAQVLADLLTIMEHKGNLAGLKVCFLGDGNNNMAHSLMEGAVKVGMDISVACPEGFEPDTSILEKVQEEAVSVGCHVVVTDDPVKAITGADVVITDVWASMGQESEQAQRMEALKSYQVNGELVKHAKDDYIFLHCLPAHRDEEVTGDILDGTHSVVFDEAENRLHAQKALMKLLMED</sequence>
<evidence type="ECO:0000256" key="4">
    <source>
        <dbReference type="ARBA" id="ARBA00013007"/>
    </source>
</evidence>
<feature type="binding site" evidence="7">
    <location>
        <position position="183"/>
    </location>
    <ligand>
        <name>L-ornithine</name>
        <dbReference type="ChEBI" id="CHEBI:46911"/>
    </ligand>
</feature>
<dbReference type="HAMAP" id="MF_01109">
    <property type="entry name" value="OTCase"/>
    <property type="match status" value="1"/>
</dbReference>
<comment type="caution">
    <text evidence="10">The sequence shown here is derived from an EMBL/GenBank/DDBJ whole genome shotgun (WGS) entry which is preliminary data.</text>
</comment>
<feature type="binding site" evidence="7">
    <location>
        <position position="124"/>
    </location>
    <ligand>
        <name>carbamoyl phosphate</name>
        <dbReference type="ChEBI" id="CHEBI:58228"/>
    </ligand>
</feature>
<evidence type="ECO:0000259" key="9">
    <source>
        <dbReference type="Pfam" id="PF02729"/>
    </source>
</evidence>
<feature type="binding site" evidence="7">
    <location>
        <position position="247"/>
    </location>
    <ligand>
        <name>L-ornithine</name>
        <dbReference type="ChEBI" id="CHEBI:46911"/>
    </ligand>
</feature>
<feature type="domain" description="Aspartate/ornithine carbamoyltransferase Asp/Orn-binding" evidence="8">
    <location>
        <begin position="171"/>
        <end position="325"/>
    </location>
</feature>
<feature type="binding site" evidence="7">
    <location>
        <position position="315"/>
    </location>
    <ligand>
        <name>carbamoyl phosphate</name>
        <dbReference type="ChEBI" id="CHEBI:58228"/>
    </ligand>
</feature>
<protein>
    <recommendedName>
        <fullName evidence="5 7">Ornithine carbamoyltransferase</fullName>
        <shortName evidence="7">OTCase</shortName>
        <ecNumber evidence="4 7">2.1.3.3</ecNumber>
    </recommendedName>
</protein>
<feature type="binding site" evidence="7">
    <location>
        <position position="100"/>
    </location>
    <ligand>
        <name>carbamoyl phosphate</name>
        <dbReference type="ChEBI" id="CHEBI:58228"/>
    </ligand>
</feature>
<dbReference type="Pfam" id="PF02729">
    <property type="entry name" value="OTCace_N"/>
    <property type="match status" value="1"/>
</dbReference>
<comment type="pathway">
    <text evidence="2">Amino-acid biosynthesis; L-arginine biosynthesis; L-arginine from L-ornithine and carbamoyl phosphate: step 1/3.</text>
</comment>